<dbReference type="GO" id="GO:0005886">
    <property type="term" value="C:plasma membrane"/>
    <property type="evidence" value="ECO:0007669"/>
    <property type="project" value="TreeGrafter"/>
</dbReference>
<gene>
    <name evidence="11" type="primary">KCNK18</name>
</gene>
<dbReference type="PANTHER" id="PTHR11003">
    <property type="entry name" value="POTASSIUM CHANNEL, SUBFAMILY K"/>
    <property type="match status" value="1"/>
</dbReference>
<keyword evidence="12" id="KW-1185">Reference proteome</keyword>
<keyword evidence="2" id="KW-0813">Transport</keyword>
<dbReference type="GO" id="GO:0022841">
    <property type="term" value="F:potassium ion leak channel activity"/>
    <property type="evidence" value="ECO:0007669"/>
    <property type="project" value="TreeGrafter"/>
</dbReference>
<dbReference type="PANTHER" id="PTHR11003:SF346">
    <property type="entry name" value="POTASSIUM CHANNEL SUBFAMILY K MEMBER 18"/>
    <property type="match status" value="1"/>
</dbReference>
<evidence type="ECO:0000256" key="2">
    <source>
        <dbReference type="ARBA" id="ARBA00022448"/>
    </source>
</evidence>
<keyword evidence="5 9" id="KW-1133">Transmembrane helix</keyword>
<protein>
    <recommendedName>
        <fullName evidence="10">Potassium channel domain-containing protein</fullName>
    </recommendedName>
</protein>
<evidence type="ECO:0000256" key="3">
    <source>
        <dbReference type="ARBA" id="ARBA00022692"/>
    </source>
</evidence>
<reference evidence="11" key="3">
    <citation type="submission" date="2025-09" db="UniProtKB">
        <authorList>
            <consortium name="Ensembl"/>
        </authorList>
    </citation>
    <scope>IDENTIFICATION</scope>
</reference>
<accession>A0AAY5KJU6</accession>
<evidence type="ECO:0000313" key="12">
    <source>
        <dbReference type="Proteomes" id="UP000265140"/>
    </source>
</evidence>
<dbReference type="Gene3D" id="1.10.287.70">
    <property type="match status" value="1"/>
</dbReference>
<dbReference type="GO" id="GO:0030322">
    <property type="term" value="P:stabilization of membrane potential"/>
    <property type="evidence" value="ECO:0007669"/>
    <property type="project" value="TreeGrafter"/>
</dbReference>
<evidence type="ECO:0000313" key="11">
    <source>
        <dbReference type="Ensembl" id="ENSELUP00000089403.1"/>
    </source>
</evidence>
<keyword evidence="8" id="KW-0407">Ion channel</keyword>
<evidence type="ECO:0000256" key="6">
    <source>
        <dbReference type="ARBA" id="ARBA00023065"/>
    </source>
</evidence>
<keyword evidence="3 9" id="KW-0812">Transmembrane</keyword>
<dbReference type="InterPro" id="IPR013099">
    <property type="entry name" value="K_chnl_dom"/>
</dbReference>
<dbReference type="GO" id="GO:0015271">
    <property type="term" value="F:outward rectifier potassium channel activity"/>
    <property type="evidence" value="ECO:0007669"/>
    <property type="project" value="TreeGrafter"/>
</dbReference>
<dbReference type="SUPFAM" id="SSF81324">
    <property type="entry name" value="Voltage-gated potassium channels"/>
    <property type="match status" value="1"/>
</dbReference>
<dbReference type="AlphaFoldDB" id="A0AAY5KJU6"/>
<keyword evidence="4" id="KW-0630">Potassium</keyword>
<evidence type="ECO:0000259" key="10">
    <source>
        <dbReference type="Pfam" id="PF07885"/>
    </source>
</evidence>
<keyword evidence="6" id="KW-0406">Ion transport</keyword>
<evidence type="ECO:0000256" key="4">
    <source>
        <dbReference type="ARBA" id="ARBA00022958"/>
    </source>
</evidence>
<feature type="transmembrane region" description="Helical" evidence="9">
    <location>
        <begin position="25"/>
        <end position="49"/>
    </location>
</feature>
<reference evidence="11" key="2">
    <citation type="submission" date="2025-08" db="UniProtKB">
        <authorList>
            <consortium name="Ensembl"/>
        </authorList>
    </citation>
    <scope>IDENTIFICATION</scope>
</reference>
<evidence type="ECO:0000256" key="8">
    <source>
        <dbReference type="ARBA" id="ARBA00023303"/>
    </source>
</evidence>
<organism evidence="11 12">
    <name type="scientific">Esox lucius</name>
    <name type="common">Northern pike</name>
    <dbReference type="NCBI Taxonomy" id="8010"/>
    <lineage>
        <taxon>Eukaryota</taxon>
        <taxon>Metazoa</taxon>
        <taxon>Chordata</taxon>
        <taxon>Craniata</taxon>
        <taxon>Vertebrata</taxon>
        <taxon>Euteleostomi</taxon>
        <taxon>Actinopterygii</taxon>
        <taxon>Neopterygii</taxon>
        <taxon>Teleostei</taxon>
        <taxon>Protacanthopterygii</taxon>
        <taxon>Esociformes</taxon>
        <taxon>Esocidae</taxon>
        <taxon>Esox</taxon>
    </lineage>
</organism>
<reference evidence="11 12" key="1">
    <citation type="submission" date="2020-02" db="EMBL/GenBank/DDBJ databases">
        <title>Esox lucius (northern pike) genome, fEsoLuc1, primary haplotype.</title>
        <authorList>
            <person name="Myers G."/>
            <person name="Karagic N."/>
            <person name="Meyer A."/>
            <person name="Pippel M."/>
            <person name="Reichard M."/>
            <person name="Winkler S."/>
            <person name="Tracey A."/>
            <person name="Sims Y."/>
            <person name="Howe K."/>
            <person name="Rhie A."/>
            <person name="Formenti G."/>
            <person name="Durbin R."/>
            <person name="Fedrigo O."/>
            <person name="Jarvis E.D."/>
        </authorList>
    </citation>
    <scope>NUCLEOTIDE SEQUENCE [LARGE SCALE GENOMIC DNA]</scope>
</reference>
<comment type="subcellular location">
    <subcellularLocation>
        <location evidence="1">Membrane</location>
        <topology evidence="1">Multi-pass membrane protein</topology>
    </subcellularLocation>
</comment>
<evidence type="ECO:0000256" key="9">
    <source>
        <dbReference type="SAM" id="Phobius"/>
    </source>
</evidence>
<dbReference type="GeneTree" id="ENSGT00940000165789"/>
<keyword evidence="7 9" id="KW-0472">Membrane</keyword>
<dbReference type="Ensembl" id="ENSELUT00000087673.1">
    <property type="protein sequence ID" value="ENSELUP00000089403.1"/>
    <property type="gene ID" value="ENSELUG00000013969.3"/>
</dbReference>
<dbReference type="Proteomes" id="UP000265140">
    <property type="component" value="Chromosome 6"/>
</dbReference>
<sequence length="187" mass="20946">MSMAVGKPRVFVEKSKKCVSKLWKLFPHVFLILSLIGYAVFGAVLFSYIEGSSASTTEREYHAFLGELVREIQNYTGNSSSNFTQEQDLVKHLENEIPKRFKSIWLQRPDNWTFFGSLFFCCTVFTTVGGHDVLAHTSGVPGSTELLVSLSKLLLVVLQIKTISDDSSSPRVVLVLVHHASDQDYVL</sequence>
<name>A0AAY5KJU6_ESOLU</name>
<feature type="domain" description="Potassium channel" evidence="10">
    <location>
        <begin position="109"/>
        <end position="139"/>
    </location>
</feature>
<proteinExistence type="predicted"/>
<evidence type="ECO:0000256" key="7">
    <source>
        <dbReference type="ARBA" id="ARBA00023136"/>
    </source>
</evidence>
<evidence type="ECO:0000256" key="5">
    <source>
        <dbReference type="ARBA" id="ARBA00022989"/>
    </source>
</evidence>
<dbReference type="InterPro" id="IPR003280">
    <property type="entry name" value="2pore_dom_K_chnl"/>
</dbReference>
<evidence type="ECO:0000256" key="1">
    <source>
        <dbReference type="ARBA" id="ARBA00004141"/>
    </source>
</evidence>
<dbReference type="Pfam" id="PF07885">
    <property type="entry name" value="Ion_trans_2"/>
    <property type="match status" value="1"/>
</dbReference>